<dbReference type="GO" id="GO:0006281">
    <property type="term" value="P:DNA repair"/>
    <property type="evidence" value="ECO:0007669"/>
    <property type="project" value="UniProtKB-KW"/>
</dbReference>
<keyword evidence="1" id="KW-0378">Hydrolase</keyword>
<reference evidence="3 4" key="1">
    <citation type="journal article" date="2019" name="Commun. Biol.">
        <title>The bagworm genome reveals a unique fibroin gene that provides high tensile strength.</title>
        <authorList>
            <person name="Kono N."/>
            <person name="Nakamura H."/>
            <person name="Ohtoshi R."/>
            <person name="Tomita M."/>
            <person name="Numata K."/>
            <person name="Arakawa K."/>
        </authorList>
    </citation>
    <scope>NUCLEOTIDE SEQUENCE [LARGE SCALE GENOMIC DNA]</scope>
</reference>
<comment type="catalytic activity">
    <reaction evidence="1">
        <text>ATP + H2O = ADP + phosphate + H(+)</text>
        <dbReference type="Rhea" id="RHEA:13065"/>
        <dbReference type="ChEBI" id="CHEBI:15377"/>
        <dbReference type="ChEBI" id="CHEBI:15378"/>
        <dbReference type="ChEBI" id="CHEBI:30616"/>
        <dbReference type="ChEBI" id="CHEBI:43474"/>
        <dbReference type="ChEBI" id="CHEBI:456216"/>
        <dbReference type="EC" id="5.6.2.3"/>
    </reaction>
</comment>
<dbReference type="InterPro" id="IPR027417">
    <property type="entry name" value="P-loop_NTPase"/>
</dbReference>
<dbReference type="SUPFAM" id="SSF52540">
    <property type="entry name" value="P-loop containing nucleoside triphosphate hydrolases"/>
    <property type="match status" value="1"/>
</dbReference>
<organism evidence="3 4">
    <name type="scientific">Eumeta variegata</name>
    <name type="common">Bagworm moth</name>
    <name type="synonym">Eumeta japonica</name>
    <dbReference type="NCBI Taxonomy" id="151549"/>
    <lineage>
        <taxon>Eukaryota</taxon>
        <taxon>Metazoa</taxon>
        <taxon>Ecdysozoa</taxon>
        <taxon>Arthropoda</taxon>
        <taxon>Hexapoda</taxon>
        <taxon>Insecta</taxon>
        <taxon>Pterygota</taxon>
        <taxon>Neoptera</taxon>
        <taxon>Endopterygota</taxon>
        <taxon>Lepidoptera</taxon>
        <taxon>Glossata</taxon>
        <taxon>Ditrysia</taxon>
        <taxon>Tineoidea</taxon>
        <taxon>Psychidae</taxon>
        <taxon>Oiketicinae</taxon>
        <taxon>Eumeta</taxon>
    </lineage>
</organism>
<dbReference type="GO" id="GO:0043139">
    <property type="term" value="F:5'-3' DNA helicase activity"/>
    <property type="evidence" value="ECO:0007669"/>
    <property type="project" value="UniProtKB-EC"/>
</dbReference>
<keyword evidence="4" id="KW-1185">Reference proteome</keyword>
<dbReference type="PANTHER" id="PTHR10492">
    <property type="match status" value="1"/>
</dbReference>
<dbReference type="Pfam" id="PF05970">
    <property type="entry name" value="PIF1"/>
    <property type="match status" value="1"/>
</dbReference>
<comment type="cofactor">
    <cofactor evidence="1">
        <name>Mg(2+)</name>
        <dbReference type="ChEBI" id="CHEBI:18420"/>
    </cofactor>
</comment>
<dbReference type="GO" id="GO:0016887">
    <property type="term" value="F:ATP hydrolysis activity"/>
    <property type="evidence" value="ECO:0007669"/>
    <property type="project" value="RHEA"/>
</dbReference>
<dbReference type="GO" id="GO:0005524">
    <property type="term" value="F:ATP binding"/>
    <property type="evidence" value="ECO:0007669"/>
    <property type="project" value="UniProtKB-KW"/>
</dbReference>
<comment type="caution">
    <text evidence="3">The sequence shown here is derived from an EMBL/GenBank/DDBJ whole genome shotgun (WGS) entry which is preliminary data.</text>
</comment>
<accession>A0A4C1XGT1</accession>
<dbReference type="GO" id="GO:0000723">
    <property type="term" value="P:telomere maintenance"/>
    <property type="evidence" value="ECO:0007669"/>
    <property type="project" value="InterPro"/>
</dbReference>
<keyword evidence="1" id="KW-0234">DNA repair</keyword>
<gene>
    <name evidence="3" type="ORF">EVAR_34736_1</name>
</gene>
<evidence type="ECO:0000313" key="3">
    <source>
        <dbReference type="EMBL" id="GBP61499.1"/>
    </source>
</evidence>
<keyword evidence="1" id="KW-0227">DNA damage</keyword>
<evidence type="ECO:0000313" key="4">
    <source>
        <dbReference type="Proteomes" id="UP000299102"/>
    </source>
</evidence>
<evidence type="ECO:0000259" key="2">
    <source>
        <dbReference type="Pfam" id="PF05970"/>
    </source>
</evidence>
<name>A0A4C1XGT1_EUMVA</name>
<keyword evidence="1" id="KW-0347">Helicase</keyword>
<protein>
    <recommendedName>
        <fullName evidence="1">ATP-dependent DNA helicase</fullName>
        <ecNumber evidence="1">5.6.2.3</ecNumber>
    </recommendedName>
</protein>
<dbReference type="EC" id="5.6.2.3" evidence="1"/>
<dbReference type="Gene3D" id="3.40.50.300">
    <property type="entry name" value="P-loop containing nucleotide triphosphate hydrolases"/>
    <property type="match status" value="1"/>
</dbReference>
<dbReference type="OrthoDB" id="272985at2759"/>
<keyword evidence="1" id="KW-0233">DNA recombination</keyword>
<dbReference type="Proteomes" id="UP000299102">
    <property type="component" value="Unassembled WGS sequence"/>
</dbReference>
<proteinExistence type="inferred from homology"/>
<dbReference type="GO" id="GO:0006310">
    <property type="term" value="P:DNA recombination"/>
    <property type="evidence" value="ECO:0007669"/>
    <property type="project" value="UniProtKB-KW"/>
</dbReference>
<keyword evidence="1" id="KW-0547">Nucleotide-binding</keyword>
<comment type="similarity">
    <text evidence="1">Belongs to the helicase family.</text>
</comment>
<dbReference type="STRING" id="151549.A0A4C1XGT1"/>
<dbReference type="PANTHER" id="PTHR10492:SF57">
    <property type="entry name" value="ATP-DEPENDENT DNA HELICASE"/>
    <property type="match status" value="1"/>
</dbReference>
<dbReference type="EMBL" id="BGZK01000815">
    <property type="protein sequence ID" value="GBP61499.1"/>
    <property type="molecule type" value="Genomic_DNA"/>
</dbReference>
<dbReference type="InterPro" id="IPR010285">
    <property type="entry name" value="DNA_helicase_pif1-like_DEAD"/>
</dbReference>
<keyword evidence="1" id="KW-0067">ATP-binding</keyword>
<feature type="domain" description="DNA helicase Pif1-like DEAD-box helicase" evidence="2">
    <location>
        <begin position="21"/>
        <end position="89"/>
    </location>
</feature>
<dbReference type="AlphaFoldDB" id="A0A4C1XGT1"/>
<sequence length="100" mass="10701">MEINYDPVGLAEIVQTDVPRLTEEQRLIFNRVCRSVDTALGEMLFLDAPGGTGKTFLTKVILAKVRGQGKIALAVASSGIAATLLPGGKLPIQCLKFRST</sequence>
<evidence type="ECO:0000256" key="1">
    <source>
        <dbReference type="RuleBase" id="RU363044"/>
    </source>
</evidence>